<evidence type="ECO:0000313" key="3">
    <source>
        <dbReference type="Proteomes" id="UP000263517"/>
    </source>
</evidence>
<dbReference type="Gene3D" id="3.30.70.100">
    <property type="match status" value="1"/>
</dbReference>
<sequence>MQQTGYHITAELRVKDKRRLSEAKAALVTLCQNTVGESGCSLFSLHQCLDDECRFLLWERFENEAAFNQHFREQHTIDFVALDLTEIVQYFRSDVVIK</sequence>
<organism evidence="2 3">
    <name type="scientific">Alteromonas australica</name>
    <dbReference type="NCBI Taxonomy" id="589873"/>
    <lineage>
        <taxon>Bacteria</taxon>
        <taxon>Pseudomonadati</taxon>
        <taxon>Pseudomonadota</taxon>
        <taxon>Gammaproteobacteria</taxon>
        <taxon>Alteromonadales</taxon>
        <taxon>Alteromonadaceae</taxon>
        <taxon>Alteromonas/Salinimonas group</taxon>
        <taxon>Alteromonas</taxon>
    </lineage>
</organism>
<gene>
    <name evidence="2" type="ORF">DCW74_19290</name>
</gene>
<name>A0A350P999_9ALTE</name>
<comment type="caution">
    <text evidence="2">The sequence shown here is derived from an EMBL/GenBank/DDBJ whole genome shotgun (WGS) entry which is preliminary data.</text>
</comment>
<accession>A0A350P999</accession>
<protein>
    <submittedName>
        <fullName evidence="2">Carboxymuconolactone decarboxylase</fullName>
    </submittedName>
</protein>
<dbReference type="InterPro" id="IPR007138">
    <property type="entry name" value="ABM_dom"/>
</dbReference>
<dbReference type="EMBL" id="DNAN01000675">
    <property type="protein sequence ID" value="HAW77866.1"/>
    <property type="molecule type" value="Genomic_DNA"/>
</dbReference>
<dbReference type="RefSeq" id="WP_272965372.1">
    <property type="nucleotide sequence ID" value="NZ_CALBIY010000007.1"/>
</dbReference>
<feature type="domain" description="ABM" evidence="1">
    <location>
        <begin position="6"/>
        <end position="98"/>
    </location>
</feature>
<dbReference type="SUPFAM" id="SSF54909">
    <property type="entry name" value="Dimeric alpha+beta barrel"/>
    <property type="match status" value="1"/>
</dbReference>
<dbReference type="AlphaFoldDB" id="A0A350P999"/>
<dbReference type="InterPro" id="IPR011008">
    <property type="entry name" value="Dimeric_a/b-barrel"/>
</dbReference>
<dbReference type="PROSITE" id="PS51725">
    <property type="entry name" value="ABM"/>
    <property type="match status" value="1"/>
</dbReference>
<dbReference type="Pfam" id="PF03992">
    <property type="entry name" value="ABM"/>
    <property type="match status" value="1"/>
</dbReference>
<evidence type="ECO:0000313" key="2">
    <source>
        <dbReference type="EMBL" id="HAW77866.1"/>
    </source>
</evidence>
<proteinExistence type="predicted"/>
<dbReference type="Proteomes" id="UP000263517">
    <property type="component" value="Unassembled WGS sequence"/>
</dbReference>
<reference evidence="2 3" key="1">
    <citation type="journal article" date="2018" name="Nat. Biotechnol.">
        <title>A standardized bacterial taxonomy based on genome phylogeny substantially revises the tree of life.</title>
        <authorList>
            <person name="Parks D.H."/>
            <person name="Chuvochina M."/>
            <person name="Waite D.W."/>
            <person name="Rinke C."/>
            <person name="Skarshewski A."/>
            <person name="Chaumeil P.A."/>
            <person name="Hugenholtz P."/>
        </authorList>
    </citation>
    <scope>NUCLEOTIDE SEQUENCE [LARGE SCALE GENOMIC DNA]</scope>
    <source>
        <strain evidence="2">UBA11978</strain>
    </source>
</reference>
<evidence type="ECO:0000259" key="1">
    <source>
        <dbReference type="PROSITE" id="PS51725"/>
    </source>
</evidence>